<accession>A0ABC8TQ53</accession>
<sequence>MLPLMSPKSSSMLAKRVSATEASVRGTAANAGRVTKAKAEVGGTAEKGAALADVGVTSIATYAELCTWCIYDVLAYLRRKEKVLLECSLRLSDLRDTTENEVMRGM</sequence>
<evidence type="ECO:0000313" key="1">
    <source>
        <dbReference type="EMBL" id="CAK9171607.1"/>
    </source>
</evidence>
<organism evidence="1 2">
    <name type="scientific">Ilex paraguariensis</name>
    <name type="common">yerba mate</name>
    <dbReference type="NCBI Taxonomy" id="185542"/>
    <lineage>
        <taxon>Eukaryota</taxon>
        <taxon>Viridiplantae</taxon>
        <taxon>Streptophyta</taxon>
        <taxon>Embryophyta</taxon>
        <taxon>Tracheophyta</taxon>
        <taxon>Spermatophyta</taxon>
        <taxon>Magnoliopsida</taxon>
        <taxon>eudicotyledons</taxon>
        <taxon>Gunneridae</taxon>
        <taxon>Pentapetalae</taxon>
        <taxon>asterids</taxon>
        <taxon>campanulids</taxon>
        <taxon>Aquifoliales</taxon>
        <taxon>Aquifoliaceae</taxon>
        <taxon>Ilex</taxon>
    </lineage>
</organism>
<gene>
    <name evidence="1" type="ORF">ILEXP_LOCUS41187</name>
</gene>
<evidence type="ECO:0000313" key="2">
    <source>
        <dbReference type="Proteomes" id="UP001642360"/>
    </source>
</evidence>
<name>A0ABC8TQ53_9AQUA</name>
<keyword evidence="2" id="KW-1185">Reference proteome</keyword>
<dbReference type="AlphaFoldDB" id="A0ABC8TQ53"/>
<protein>
    <submittedName>
        <fullName evidence="1">Uncharacterized protein</fullName>
    </submittedName>
</protein>
<proteinExistence type="predicted"/>
<reference evidence="1 2" key="1">
    <citation type="submission" date="2024-02" db="EMBL/GenBank/DDBJ databases">
        <authorList>
            <person name="Vignale AGUSTIN F."/>
            <person name="Sosa J E."/>
            <person name="Modenutti C."/>
        </authorList>
    </citation>
    <scope>NUCLEOTIDE SEQUENCE [LARGE SCALE GENOMIC DNA]</scope>
</reference>
<comment type="caution">
    <text evidence="1">The sequence shown here is derived from an EMBL/GenBank/DDBJ whole genome shotgun (WGS) entry which is preliminary data.</text>
</comment>
<dbReference type="EMBL" id="CAUOFW020005802">
    <property type="protein sequence ID" value="CAK9171607.1"/>
    <property type="molecule type" value="Genomic_DNA"/>
</dbReference>
<dbReference type="Proteomes" id="UP001642360">
    <property type="component" value="Unassembled WGS sequence"/>
</dbReference>